<gene>
    <name evidence="3" type="ordered locus">Tbd_0565</name>
</gene>
<organism evidence="3 4">
    <name type="scientific">Thiobacillus denitrificans (strain ATCC 25259 / T1)</name>
    <dbReference type="NCBI Taxonomy" id="292415"/>
    <lineage>
        <taxon>Bacteria</taxon>
        <taxon>Pseudomonadati</taxon>
        <taxon>Pseudomonadota</taxon>
        <taxon>Betaproteobacteria</taxon>
        <taxon>Nitrosomonadales</taxon>
        <taxon>Thiobacillaceae</taxon>
        <taxon>Thiobacillus</taxon>
    </lineage>
</organism>
<sequence length="104" mass="11055">MAEPMRIRATMSGDVADVKVLMNHPMETGLRKDAKTGQLVPAHFIQEVTATVNGTNVLTASLGSGVSKNPYLGFKVKGPKKGDKVVVNWSDNKGDKNSAEATIS</sequence>
<dbReference type="RefSeq" id="WP_011311077.1">
    <property type="nucleotide sequence ID" value="NC_007404.1"/>
</dbReference>
<dbReference type="InterPro" id="IPR014756">
    <property type="entry name" value="Ig_E-set"/>
</dbReference>
<dbReference type="eggNOG" id="COG5501">
    <property type="taxonomic scope" value="Bacteria"/>
</dbReference>
<dbReference type="InterPro" id="IPR014880">
    <property type="entry name" value="SoxZ_dom"/>
</dbReference>
<dbReference type="SUPFAM" id="SSF81296">
    <property type="entry name" value="E set domains"/>
    <property type="match status" value="1"/>
</dbReference>
<dbReference type="SMR" id="Q3SL97"/>
<reference evidence="3 4" key="1">
    <citation type="journal article" date="2006" name="J. Bacteriol.">
        <title>The genome sequence of the obligately chemolithoautotrophic, facultatively anaerobic bacterium Thiobacillus denitrificans.</title>
        <authorList>
            <person name="Beller H.R."/>
            <person name="Chain P.S."/>
            <person name="Letain T.E."/>
            <person name="Chakicherla A."/>
            <person name="Larimer F.W."/>
            <person name="Richardson P.M."/>
            <person name="Coleman M.A."/>
            <person name="Wood A.P."/>
            <person name="Kelly D.P."/>
        </authorList>
    </citation>
    <scope>NUCLEOTIDE SEQUENCE [LARGE SCALE GENOMIC DNA]</scope>
    <source>
        <strain evidence="3 4">ATCC 25259</strain>
    </source>
</reference>
<dbReference type="KEGG" id="tbd:Tbd_0565"/>
<keyword evidence="4" id="KW-1185">Reference proteome</keyword>
<evidence type="ECO:0000313" key="4">
    <source>
        <dbReference type="Proteomes" id="UP000008291"/>
    </source>
</evidence>
<dbReference type="Proteomes" id="UP000008291">
    <property type="component" value="Chromosome"/>
</dbReference>
<dbReference type="InterPro" id="IPR030995">
    <property type="entry name" value="SoxZ"/>
</dbReference>
<dbReference type="EMBL" id="CP000116">
    <property type="protein sequence ID" value="AAZ96518.1"/>
    <property type="molecule type" value="Genomic_DNA"/>
</dbReference>
<dbReference type="STRING" id="292415.Tbd_0565"/>
<name>Q3SL97_THIDA</name>
<dbReference type="HOGENOM" id="CLU_172621_1_0_4"/>
<dbReference type="Pfam" id="PF08770">
    <property type="entry name" value="SoxZ"/>
    <property type="match status" value="1"/>
</dbReference>
<feature type="region of interest" description="Disordered" evidence="1">
    <location>
        <begin position="85"/>
        <end position="104"/>
    </location>
</feature>
<protein>
    <recommendedName>
        <fullName evidence="2">Sulphur oxidation protein SoxZ domain-containing protein</fullName>
    </recommendedName>
</protein>
<proteinExistence type="predicted"/>
<dbReference type="OrthoDB" id="9795530at2"/>
<evidence type="ECO:0000256" key="1">
    <source>
        <dbReference type="SAM" id="MobiDB-lite"/>
    </source>
</evidence>
<dbReference type="NCBIfam" id="TIGR04490">
    <property type="entry name" value="SoxZ_true"/>
    <property type="match status" value="1"/>
</dbReference>
<evidence type="ECO:0000313" key="3">
    <source>
        <dbReference type="EMBL" id="AAZ96518.1"/>
    </source>
</evidence>
<dbReference type="InterPro" id="IPR013783">
    <property type="entry name" value="Ig-like_fold"/>
</dbReference>
<accession>Q3SL97</accession>
<dbReference type="AlphaFoldDB" id="Q3SL97"/>
<feature type="domain" description="Sulphur oxidation protein SoxZ" evidence="2">
    <location>
        <begin position="7"/>
        <end position="101"/>
    </location>
</feature>
<dbReference type="Gene3D" id="2.60.40.10">
    <property type="entry name" value="Immunoglobulins"/>
    <property type="match status" value="1"/>
</dbReference>
<evidence type="ECO:0000259" key="2">
    <source>
        <dbReference type="Pfam" id="PF08770"/>
    </source>
</evidence>